<dbReference type="Pfam" id="PF07963">
    <property type="entry name" value="N_methyl"/>
    <property type="match status" value="1"/>
</dbReference>
<dbReference type="EMBL" id="SMBT01000002">
    <property type="protein sequence ID" value="TCU89151.1"/>
    <property type="molecule type" value="Genomic_DNA"/>
</dbReference>
<evidence type="ECO:0000256" key="2">
    <source>
        <dbReference type="SAM" id="Phobius"/>
    </source>
</evidence>
<keyword evidence="2" id="KW-0472">Membrane</keyword>
<name>A0A377Q716_9NEIS</name>
<keyword evidence="6" id="KW-1185">Reference proteome</keyword>
<evidence type="ECO:0000313" key="3">
    <source>
        <dbReference type="EMBL" id="STQ90520.1"/>
    </source>
</evidence>
<dbReference type="OrthoDB" id="9179601at2"/>
<dbReference type="Proteomes" id="UP000255108">
    <property type="component" value="Unassembled WGS sequence"/>
</dbReference>
<reference evidence="3 5" key="1">
    <citation type="submission" date="2018-06" db="EMBL/GenBank/DDBJ databases">
        <authorList>
            <consortium name="Pathogen Informatics"/>
            <person name="Doyle S."/>
        </authorList>
    </citation>
    <scope>NUCLEOTIDE SEQUENCE [LARGE SCALE GENOMIC DNA]</scope>
    <source>
        <strain evidence="3 5">NCTC11159</strain>
    </source>
</reference>
<dbReference type="InterPro" id="IPR012902">
    <property type="entry name" value="N_methyl_site"/>
</dbReference>
<reference evidence="4 6" key="2">
    <citation type="submission" date="2019-03" db="EMBL/GenBank/DDBJ databases">
        <title>Genomic Encyclopedia of Type Strains, Phase IV (KMG-IV): sequencing the most valuable type-strain genomes for metagenomic binning, comparative biology and taxonomic classification.</title>
        <authorList>
            <person name="Goeker M."/>
        </authorList>
    </citation>
    <scope>NUCLEOTIDE SEQUENCE [LARGE SCALE GENOMIC DNA]</scope>
    <source>
        <strain evidence="4 6">DSM 3764</strain>
    </source>
</reference>
<evidence type="ECO:0000256" key="1">
    <source>
        <dbReference type="SAM" id="MobiDB-lite"/>
    </source>
</evidence>
<dbReference type="EMBL" id="UGHR01000001">
    <property type="protein sequence ID" value="STQ90520.1"/>
    <property type="molecule type" value="Genomic_DNA"/>
</dbReference>
<organism evidence="3 5">
    <name type="scientific">Iodobacter fluviatilis</name>
    <dbReference type="NCBI Taxonomy" id="537"/>
    <lineage>
        <taxon>Bacteria</taxon>
        <taxon>Pseudomonadati</taxon>
        <taxon>Pseudomonadota</taxon>
        <taxon>Betaproteobacteria</taxon>
        <taxon>Neisseriales</taxon>
        <taxon>Chitinibacteraceae</taxon>
        <taxon>Iodobacter</taxon>
    </lineage>
</organism>
<gene>
    <name evidence="4" type="ORF">EV682_10262</name>
    <name evidence="3" type="ORF">NCTC11159_01585</name>
</gene>
<feature type="transmembrane region" description="Helical" evidence="2">
    <location>
        <begin position="12"/>
        <end position="31"/>
    </location>
</feature>
<keyword evidence="2" id="KW-0812">Transmembrane</keyword>
<evidence type="ECO:0000313" key="4">
    <source>
        <dbReference type="EMBL" id="TCU89151.1"/>
    </source>
</evidence>
<dbReference type="AlphaFoldDB" id="A0A377Q716"/>
<evidence type="ECO:0000313" key="6">
    <source>
        <dbReference type="Proteomes" id="UP000295794"/>
    </source>
</evidence>
<feature type="region of interest" description="Disordered" evidence="1">
    <location>
        <begin position="65"/>
        <end position="86"/>
    </location>
</feature>
<accession>A0A377Q716</accession>
<proteinExistence type="predicted"/>
<dbReference type="RefSeq" id="WP_115226824.1">
    <property type="nucleotide sequence ID" value="NZ_CAWOLO010000002.1"/>
</dbReference>
<protein>
    <submittedName>
        <fullName evidence="3">Tfp pilus assembly protein PilV</fullName>
    </submittedName>
    <submittedName>
        <fullName evidence="4">Type IV pilus modification protein PilV</fullName>
    </submittedName>
</protein>
<keyword evidence="2" id="KW-1133">Transmembrane helix</keyword>
<feature type="compositionally biased region" description="Low complexity" evidence="1">
    <location>
        <begin position="68"/>
        <end position="79"/>
    </location>
</feature>
<dbReference type="NCBIfam" id="TIGR02532">
    <property type="entry name" value="IV_pilin_GFxxxE"/>
    <property type="match status" value="1"/>
</dbReference>
<dbReference type="Proteomes" id="UP000295794">
    <property type="component" value="Unassembled WGS sequence"/>
</dbReference>
<sequence length="234" mass="25320">MLSAKQNGFSMLEILITLLIIGIAALALNALQTNALKNNSIAQNRNEAVFLAEDKLEKLRQSNLCPRSSTTSGGLSVSGDQGTGNAELENIQRQTASYRRITLIKDISQPAQLAPDFGCPPIAKNPPSAATLPDPQKLYQVERSVQLVIDWQDSYGETQYITLSSQINWSSQGDLPSPPGDACNYAWVAKKDLLWGAWAKFGNSLYQCTLESGCPGSDITPDMAAGQWKRIGGC</sequence>
<evidence type="ECO:0000313" key="5">
    <source>
        <dbReference type="Proteomes" id="UP000255108"/>
    </source>
</evidence>